<dbReference type="SMART" id="SM00355">
    <property type="entry name" value="ZnF_C2H2"/>
    <property type="match status" value="7"/>
</dbReference>
<keyword evidence="17" id="KW-1185">Reference proteome</keyword>
<feature type="region of interest" description="Disordered" evidence="13">
    <location>
        <begin position="375"/>
        <end position="440"/>
    </location>
</feature>
<dbReference type="PROSITE" id="PS00028">
    <property type="entry name" value="ZINC_FINGER_C2H2_1"/>
    <property type="match status" value="6"/>
</dbReference>
<dbReference type="GO" id="GO:0000978">
    <property type="term" value="F:RNA polymerase II cis-regulatory region sequence-specific DNA binding"/>
    <property type="evidence" value="ECO:0007669"/>
    <property type="project" value="TreeGrafter"/>
</dbReference>
<dbReference type="InterPro" id="IPR036051">
    <property type="entry name" value="KRAB_dom_sf"/>
</dbReference>
<dbReference type="PANTHER" id="PTHR24393:SF159">
    <property type="entry name" value="ZINC FINGER PROTEIN 345-RELATED"/>
    <property type="match status" value="1"/>
</dbReference>
<dbReference type="GO" id="GO:0001228">
    <property type="term" value="F:DNA-binding transcription activator activity, RNA polymerase II-specific"/>
    <property type="evidence" value="ECO:0007669"/>
    <property type="project" value="TreeGrafter"/>
</dbReference>
<keyword evidence="8" id="KW-0805">Transcription regulation</keyword>
<dbReference type="SUPFAM" id="SSF109640">
    <property type="entry name" value="KRAB domain (Kruppel-associated box)"/>
    <property type="match status" value="1"/>
</dbReference>
<dbReference type="Proteomes" id="UP000694547">
    <property type="component" value="Chromosome 4"/>
</dbReference>
<comment type="function">
    <text evidence="1">May be involved in transcriptional regulation.</text>
</comment>
<comment type="subcellular location">
    <subcellularLocation>
        <location evidence="2">Nucleus</location>
    </subcellularLocation>
</comment>
<sequence>MGQVLFRDVSVTFTQKEWQLLDAAQRHLYREVMLETYKHLQAVGCDVTKPELICKLEQGDVPWELPGGSLSEVQRADCMTSEENEDKYLSQVLFVNNKALTKKRSKALKETVYQATDSVASREVHYKCRSTETSLENVAGLITDNKNCATKKFDGLGGSRSLGTKCEKAPIGCKTCESDQRERSHRPVEDLTQHRKTLHLEKPPEHKNCGKNSHRKTASVIHEAVHTGQEPSQDSKCMQATAHKIRFQSFLRTLRERKAQEASECGKSSCMKSKHEHPRAHIRDKHCECDMLEKSFSEKSGLTRQGRMQPGGKPDGCNVSERALRNSSHIQNEKIHVGEKTHGCGKCGETLHRKAGLTQNQTTCTKERPKCADSQTALKKSRLTLNQRTSSRGKSHKGNECEKSPAPSLRGSKSSRHQRPSSSVEEKPEECEEGEKSPLGENQSACKEQKACECHKCEEGCPKKAGLAQHQSSNPGKKPYACKECDKSFMVKSNLTEHQRTHTGEKPYECKECGKSFCQKSALKVHQRTHTGEKPYKCNECGKSFCVKSNLTQHQRTHTGEKPYKCSECWRSFCVKSNLVVHQRTHTGEKPYKCPECEKTFYEKSALTKHQRIHTGEKPYECNECKKNFSQRSALTKHQRKTHKKKASTRSLHGQIPESTSKAH</sequence>
<dbReference type="Gene3D" id="3.30.160.60">
    <property type="entry name" value="Classic Zinc Finger"/>
    <property type="match status" value="6"/>
</dbReference>
<dbReference type="SMART" id="SM00349">
    <property type="entry name" value="KRAB"/>
    <property type="match status" value="1"/>
</dbReference>
<dbReference type="InterPro" id="IPR001909">
    <property type="entry name" value="KRAB"/>
</dbReference>
<dbReference type="FunFam" id="3.30.160.60:FF:000176">
    <property type="entry name" value="zinc finger protein 70"/>
    <property type="match status" value="1"/>
</dbReference>
<evidence type="ECO:0000256" key="3">
    <source>
        <dbReference type="ARBA" id="ARBA00006991"/>
    </source>
</evidence>
<name>A0A8C8TQ10_PERMB</name>
<keyword evidence="6 12" id="KW-0863">Zinc-finger</keyword>
<reference evidence="16" key="3">
    <citation type="submission" date="2025-09" db="UniProtKB">
        <authorList>
            <consortium name="Ensembl"/>
        </authorList>
    </citation>
    <scope>IDENTIFICATION</scope>
</reference>
<keyword evidence="4" id="KW-0479">Metal-binding</keyword>
<feature type="domain" description="C2H2-type" evidence="14">
    <location>
        <begin position="620"/>
        <end position="648"/>
    </location>
</feature>
<dbReference type="Ensembl" id="ENSPEMT00000018395.2">
    <property type="protein sequence ID" value="ENSPEMP00000014129.2"/>
    <property type="gene ID" value="ENSPEMG00000014026.2"/>
</dbReference>
<feature type="domain" description="C2H2-type" evidence="14">
    <location>
        <begin position="536"/>
        <end position="563"/>
    </location>
</feature>
<dbReference type="Pfam" id="PF00096">
    <property type="entry name" value="zf-C2H2"/>
    <property type="match status" value="6"/>
</dbReference>
<dbReference type="FunFam" id="3.30.160.60:FF:000358">
    <property type="entry name" value="zinc finger protein 24"/>
    <property type="match status" value="1"/>
</dbReference>
<accession>A0A8C8TQ10</accession>
<evidence type="ECO:0000256" key="8">
    <source>
        <dbReference type="ARBA" id="ARBA00023015"/>
    </source>
</evidence>
<feature type="compositionally biased region" description="Polar residues" evidence="13">
    <location>
        <begin position="375"/>
        <end position="390"/>
    </location>
</feature>
<evidence type="ECO:0000256" key="12">
    <source>
        <dbReference type="PROSITE-ProRule" id="PRU00042"/>
    </source>
</evidence>
<dbReference type="PROSITE" id="PS50157">
    <property type="entry name" value="ZINC_FINGER_C2H2_2"/>
    <property type="match status" value="8"/>
</dbReference>
<evidence type="ECO:0000259" key="14">
    <source>
        <dbReference type="PROSITE" id="PS50157"/>
    </source>
</evidence>
<dbReference type="AlphaFoldDB" id="A0A8C8TQ10"/>
<evidence type="ECO:0000256" key="2">
    <source>
        <dbReference type="ARBA" id="ARBA00004123"/>
    </source>
</evidence>
<keyword evidence="10" id="KW-0804">Transcription</keyword>
<evidence type="ECO:0000313" key="16">
    <source>
        <dbReference type="Ensembl" id="ENSPEMP00000014129.2"/>
    </source>
</evidence>
<dbReference type="GO" id="GO:0005634">
    <property type="term" value="C:nucleus"/>
    <property type="evidence" value="ECO:0007669"/>
    <property type="project" value="UniProtKB-SubCell"/>
</dbReference>
<reference evidence="16" key="2">
    <citation type="submission" date="2025-08" db="UniProtKB">
        <authorList>
            <consortium name="Ensembl"/>
        </authorList>
    </citation>
    <scope>IDENTIFICATION</scope>
</reference>
<evidence type="ECO:0008006" key="18">
    <source>
        <dbReference type="Google" id="ProtNLM"/>
    </source>
</evidence>
<dbReference type="GO" id="GO:0008270">
    <property type="term" value="F:zinc ion binding"/>
    <property type="evidence" value="ECO:0007669"/>
    <property type="project" value="UniProtKB-KW"/>
</dbReference>
<evidence type="ECO:0000256" key="5">
    <source>
        <dbReference type="ARBA" id="ARBA00022737"/>
    </source>
</evidence>
<evidence type="ECO:0000256" key="7">
    <source>
        <dbReference type="ARBA" id="ARBA00022833"/>
    </source>
</evidence>
<dbReference type="CDD" id="cd07765">
    <property type="entry name" value="KRAB_A-box"/>
    <property type="match status" value="1"/>
</dbReference>
<feature type="region of interest" description="Disordered" evidence="13">
    <location>
        <begin position="632"/>
        <end position="664"/>
    </location>
</feature>
<feature type="compositionally biased region" description="Polar residues" evidence="13">
    <location>
        <begin position="649"/>
        <end position="664"/>
    </location>
</feature>
<evidence type="ECO:0000256" key="11">
    <source>
        <dbReference type="ARBA" id="ARBA00023242"/>
    </source>
</evidence>
<feature type="domain" description="C2H2-type" evidence="14">
    <location>
        <begin position="564"/>
        <end position="591"/>
    </location>
</feature>
<dbReference type="PANTHER" id="PTHR24393">
    <property type="entry name" value="ZINC FINGER PROTEIN"/>
    <property type="match status" value="1"/>
</dbReference>
<protein>
    <recommendedName>
        <fullName evidence="18">Zinc finger protein 33B-like</fullName>
    </recommendedName>
</protein>
<comment type="similarity">
    <text evidence="3">Belongs to the krueppel C2H2-type zinc-finger protein family.</text>
</comment>
<dbReference type="InterPro" id="IPR013087">
    <property type="entry name" value="Znf_C2H2_type"/>
</dbReference>
<evidence type="ECO:0000256" key="10">
    <source>
        <dbReference type="ARBA" id="ARBA00023163"/>
    </source>
</evidence>
<dbReference type="PROSITE" id="PS50805">
    <property type="entry name" value="KRAB"/>
    <property type="match status" value="1"/>
</dbReference>
<feature type="domain" description="C2H2-type" evidence="14">
    <location>
        <begin position="592"/>
        <end position="619"/>
    </location>
</feature>
<dbReference type="FunFam" id="3.30.160.60:FF:002343">
    <property type="entry name" value="Zinc finger protein 33A"/>
    <property type="match status" value="3"/>
</dbReference>
<feature type="domain" description="C2H2-type" evidence="14">
    <location>
        <begin position="342"/>
        <end position="369"/>
    </location>
</feature>
<dbReference type="InterPro" id="IPR036236">
    <property type="entry name" value="Znf_C2H2_sf"/>
</dbReference>
<keyword evidence="7" id="KW-0862">Zinc</keyword>
<feature type="domain" description="C2H2-type" evidence="14">
    <location>
        <begin position="452"/>
        <end position="479"/>
    </location>
</feature>
<feature type="region of interest" description="Disordered" evidence="13">
    <location>
        <begin position="300"/>
        <end position="320"/>
    </location>
</feature>
<organism evidence="16 17">
    <name type="scientific">Peromyscus maniculatus bairdii</name>
    <name type="common">Prairie deer mouse</name>
    <dbReference type="NCBI Taxonomy" id="230844"/>
    <lineage>
        <taxon>Eukaryota</taxon>
        <taxon>Metazoa</taxon>
        <taxon>Chordata</taxon>
        <taxon>Craniata</taxon>
        <taxon>Vertebrata</taxon>
        <taxon>Euteleostomi</taxon>
        <taxon>Mammalia</taxon>
        <taxon>Eutheria</taxon>
        <taxon>Euarchontoglires</taxon>
        <taxon>Glires</taxon>
        <taxon>Rodentia</taxon>
        <taxon>Myomorpha</taxon>
        <taxon>Muroidea</taxon>
        <taxon>Cricetidae</taxon>
        <taxon>Neotominae</taxon>
        <taxon>Peromyscus</taxon>
    </lineage>
</organism>
<dbReference type="GeneTree" id="ENSGT00940000158337"/>
<keyword evidence="5" id="KW-0677">Repeat</keyword>
<keyword evidence="11" id="KW-0539">Nucleus</keyword>
<feature type="domain" description="KRAB" evidence="15">
    <location>
        <begin position="4"/>
        <end position="75"/>
    </location>
</feature>
<evidence type="ECO:0000256" key="6">
    <source>
        <dbReference type="ARBA" id="ARBA00022771"/>
    </source>
</evidence>
<feature type="domain" description="C2H2-type" evidence="14">
    <location>
        <begin position="508"/>
        <end position="535"/>
    </location>
</feature>
<evidence type="ECO:0000313" key="17">
    <source>
        <dbReference type="Proteomes" id="UP000694547"/>
    </source>
</evidence>
<keyword evidence="9" id="KW-0238">DNA-binding</keyword>
<dbReference type="Gene3D" id="6.10.140.140">
    <property type="match status" value="1"/>
</dbReference>
<dbReference type="Pfam" id="PF01352">
    <property type="entry name" value="KRAB"/>
    <property type="match status" value="1"/>
</dbReference>
<evidence type="ECO:0000256" key="9">
    <source>
        <dbReference type="ARBA" id="ARBA00023125"/>
    </source>
</evidence>
<evidence type="ECO:0000256" key="1">
    <source>
        <dbReference type="ARBA" id="ARBA00003767"/>
    </source>
</evidence>
<evidence type="ECO:0000256" key="4">
    <source>
        <dbReference type="ARBA" id="ARBA00022723"/>
    </source>
</evidence>
<reference evidence="16 17" key="1">
    <citation type="submission" date="2018-10" db="EMBL/GenBank/DDBJ databases">
        <title>Improved assembly of the deer mouse Peromyscus maniculatus genome.</title>
        <authorList>
            <person name="Lassance J.-M."/>
            <person name="Hoekstra H.E."/>
        </authorList>
    </citation>
    <scope>NUCLEOTIDE SEQUENCE [LARGE SCALE GENOMIC DNA]</scope>
</reference>
<dbReference type="SUPFAM" id="SSF57667">
    <property type="entry name" value="beta-beta-alpha zinc fingers"/>
    <property type="match status" value="7"/>
</dbReference>
<feature type="domain" description="C2H2-type" evidence="14">
    <location>
        <begin position="480"/>
        <end position="507"/>
    </location>
</feature>
<feature type="compositionally biased region" description="Basic residues" evidence="13">
    <location>
        <begin position="635"/>
        <end position="648"/>
    </location>
</feature>
<dbReference type="FunFam" id="3.30.160.60:FF:000028">
    <property type="entry name" value="zinc finger protein 90 homolog"/>
    <property type="match status" value="1"/>
</dbReference>
<evidence type="ECO:0000259" key="15">
    <source>
        <dbReference type="PROSITE" id="PS50805"/>
    </source>
</evidence>
<evidence type="ECO:0000256" key="13">
    <source>
        <dbReference type="SAM" id="MobiDB-lite"/>
    </source>
</evidence>
<proteinExistence type="inferred from homology"/>